<dbReference type="Proteomes" id="UP000076420">
    <property type="component" value="Unassembled WGS sequence"/>
</dbReference>
<dbReference type="VEuPathDB" id="VectorBase:BGLAX_049739"/>
<evidence type="ECO:0000256" key="1">
    <source>
        <dbReference type="SAM" id="MobiDB-lite"/>
    </source>
</evidence>
<reference evidence="2" key="1">
    <citation type="submission" date="2020-05" db="UniProtKB">
        <authorList>
            <consortium name="EnsemblMetazoa"/>
        </authorList>
    </citation>
    <scope>IDENTIFICATION</scope>
    <source>
        <strain evidence="2">BB02</strain>
    </source>
</reference>
<dbReference type="VEuPathDB" id="VectorBase:BGLB036452"/>
<organism evidence="2 3">
    <name type="scientific">Biomphalaria glabrata</name>
    <name type="common">Bloodfluke planorb</name>
    <name type="synonym">Freshwater snail</name>
    <dbReference type="NCBI Taxonomy" id="6526"/>
    <lineage>
        <taxon>Eukaryota</taxon>
        <taxon>Metazoa</taxon>
        <taxon>Spiralia</taxon>
        <taxon>Lophotrochozoa</taxon>
        <taxon>Mollusca</taxon>
        <taxon>Gastropoda</taxon>
        <taxon>Heterobranchia</taxon>
        <taxon>Euthyneura</taxon>
        <taxon>Panpulmonata</taxon>
        <taxon>Hygrophila</taxon>
        <taxon>Lymnaeoidea</taxon>
        <taxon>Planorbidae</taxon>
        <taxon>Biomphalaria</taxon>
    </lineage>
</organism>
<feature type="compositionally biased region" description="Basic and acidic residues" evidence="1">
    <location>
        <begin position="60"/>
        <end position="83"/>
    </location>
</feature>
<evidence type="ECO:0000313" key="3">
    <source>
        <dbReference type="Proteomes" id="UP000076420"/>
    </source>
</evidence>
<dbReference type="OrthoDB" id="365640at2759"/>
<evidence type="ECO:0000313" key="2">
    <source>
        <dbReference type="EnsemblMetazoa" id="BGLB036452-PA"/>
    </source>
</evidence>
<gene>
    <name evidence="2" type="primary">106051746</name>
</gene>
<dbReference type="EnsemblMetazoa" id="BGLB036452-RA">
    <property type="protein sequence ID" value="BGLB036452-PA"/>
    <property type="gene ID" value="BGLB036452"/>
</dbReference>
<sequence length="118" mass="13624">MPMKREATSDSLLANGPRSEYVKRYQEYPLQRTKSIRPSNELIKGQGEVESVTVFRRDFPEHPLAKRERPVPREGNLRPEGQHDFTSSYQNEYPGKLSMISAWLDLPWQSKCIANSMG</sequence>
<dbReference type="KEGG" id="bgt:106051746"/>
<protein>
    <submittedName>
        <fullName evidence="2">Uncharacterized protein</fullName>
    </submittedName>
</protein>
<proteinExistence type="predicted"/>
<name>A0A2C9LYH2_BIOGL</name>
<feature type="region of interest" description="Disordered" evidence="1">
    <location>
        <begin position="60"/>
        <end position="89"/>
    </location>
</feature>
<dbReference type="AlphaFoldDB" id="A0A2C9LYH2"/>
<accession>A0A2C9LYH2</accession>